<sequence length="773" mass="84652">MEGTAKTIGTLINAYLPGHPHHLSISATAQYTLPAKDSRPDEDIITQLQYMTYLHDVDRGVLFTRAEFDILKEPELEHKNATSSQTSRTDPNKPVTKLSLKDYKNRKHQTVSAEGETPKKAATSLSTSATTKQLASEQAPSHKKQPEAPSSVAKEMGRDPEPRKAHPSLPPKPDIKRLRSPSPEKKKRPSDALDNERAAKRTKLESPMPNGKASSIHSKSATPQMSDRPGSHVKKPSKDLKSSAMVNGRSALGNSTKDAASPRPSSQVNGSQKSTNSSHGTPKKEKASVPSLLSPLGFSADDYEITRPAAKKTADSKATKKPRDDSDPSPRKPKSKIPPLLSPLPEYIRDEIDKGLKDGILKPKVEASQKSTPTSSQKSNASDSQSTARKGPAKSIKKEKEDTIHVESKASEKKEGKREEDTKLIIRMKYPKRLAKTVSRLLNLPPRKPDTAKRDASEGIKKEEHAGRDRSVSAEPVATARKRPRMGPEINEPPAATKRPRTSDIAQPATPSKQSVTMQRVASSSSQAGTPGAVNTTPAPPTSSDRRYNTPADLEKVAKLKKRCADYQTLGTRLKHAREKSLKPPPGGNAPSNLSHDDRLHAMAMAIQIVLSYMIGFQALDESRDAERKARDPSHWKSIFPLLRLYRHECQSSGDVHALLLRLFSICQVWTGRAINSLPLDSNIAREMSQNMKDQETTWKMAEQARKKLDDANGNGGGEVARLIDRLGPWSSPDEATPVVLKVLKRAIRLKEGFTAVQELIDVANSMTNGARG</sequence>
<feature type="region of interest" description="Disordered" evidence="1">
    <location>
        <begin position="77"/>
        <end position="424"/>
    </location>
</feature>
<feature type="region of interest" description="Disordered" evidence="1">
    <location>
        <begin position="575"/>
        <end position="594"/>
    </location>
</feature>
<feature type="compositionally biased region" description="Low complexity" evidence="1">
    <location>
        <begin position="120"/>
        <end position="136"/>
    </location>
</feature>
<comment type="caution">
    <text evidence="2">The sequence shown here is derived from an EMBL/GenBank/DDBJ whole genome shotgun (WGS) entry which is preliminary data.</text>
</comment>
<evidence type="ECO:0000313" key="3">
    <source>
        <dbReference type="Proteomes" id="UP001396898"/>
    </source>
</evidence>
<feature type="compositionally biased region" description="Polar residues" evidence="1">
    <location>
        <begin position="212"/>
        <end position="225"/>
    </location>
</feature>
<feature type="compositionally biased region" description="Basic and acidic residues" evidence="1">
    <location>
        <begin position="396"/>
        <end position="424"/>
    </location>
</feature>
<gene>
    <name evidence="2" type="ORF">PG991_001461</name>
</gene>
<feature type="compositionally biased region" description="Basic and acidic residues" evidence="1">
    <location>
        <begin position="447"/>
        <end position="472"/>
    </location>
</feature>
<feature type="compositionally biased region" description="Basic and acidic residues" evidence="1">
    <location>
        <begin position="312"/>
        <end position="330"/>
    </location>
</feature>
<dbReference type="Proteomes" id="UP001396898">
    <property type="component" value="Unassembled WGS sequence"/>
</dbReference>
<dbReference type="EMBL" id="JAQQWI010000003">
    <property type="protein sequence ID" value="KAK8037147.1"/>
    <property type="molecule type" value="Genomic_DNA"/>
</dbReference>
<feature type="region of interest" description="Disordered" evidence="1">
    <location>
        <begin position="437"/>
        <end position="550"/>
    </location>
</feature>
<name>A0ABR1SSG6_9PEZI</name>
<keyword evidence="3" id="KW-1185">Reference proteome</keyword>
<evidence type="ECO:0000313" key="2">
    <source>
        <dbReference type="EMBL" id="KAK8037147.1"/>
    </source>
</evidence>
<feature type="compositionally biased region" description="Polar residues" evidence="1">
    <location>
        <begin position="509"/>
        <end position="537"/>
    </location>
</feature>
<feature type="compositionally biased region" description="Low complexity" evidence="1">
    <location>
        <begin position="368"/>
        <end position="386"/>
    </location>
</feature>
<evidence type="ECO:0000256" key="1">
    <source>
        <dbReference type="SAM" id="MobiDB-lite"/>
    </source>
</evidence>
<feature type="compositionally biased region" description="Basic and acidic residues" evidence="1">
    <location>
        <begin position="189"/>
        <end position="204"/>
    </location>
</feature>
<reference evidence="2 3" key="1">
    <citation type="submission" date="2023-01" db="EMBL/GenBank/DDBJ databases">
        <title>Analysis of 21 Apiospora genomes using comparative genomics revels a genus with tremendous synthesis potential of carbohydrate active enzymes and secondary metabolites.</title>
        <authorList>
            <person name="Sorensen T."/>
        </authorList>
    </citation>
    <scope>NUCLEOTIDE SEQUENCE [LARGE SCALE GENOMIC DNA]</scope>
    <source>
        <strain evidence="2 3">CBS 20057</strain>
    </source>
</reference>
<feature type="compositionally biased region" description="Basic and acidic residues" evidence="1">
    <location>
        <begin position="155"/>
        <end position="164"/>
    </location>
</feature>
<feature type="compositionally biased region" description="Basic and acidic residues" evidence="1">
    <location>
        <begin position="347"/>
        <end position="367"/>
    </location>
</feature>
<organism evidence="2 3">
    <name type="scientific">Apiospora marii</name>
    <dbReference type="NCBI Taxonomy" id="335849"/>
    <lineage>
        <taxon>Eukaryota</taxon>
        <taxon>Fungi</taxon>
        <taxon>Dikarya</taxon>
        <taxon>Ascomycota</taxon>
        <taxon>Pezizomycotina</taxon>
        <taxon>Sordariomycetes</taxon>
        <taxon>Xylariomycetidae</taxon>
        <taxon>Amphisphaeriales</taxon>
        <taxon>Apiosporaceae</taxon>
        <taxon>Apiospora</taxon>
    </lineage>
</organism>
<protein>
    <submittedName>
        <fullName evidence="2">Uncharacterized protein</fullName>
    </submittedName>
</protein>
<proteinExistence type="predicted"/>
<accession>A0ABR1SSG6</accession>
<feature type="compositionally biased region" description="Polar residues" evidence="1">
    <location>
        <begin position="252"/>
        <end position="280"/>
    </location>
</feature>